<gene>
    <name evidence="6" type="ORF">FDA94_33635</name>
</gene>
<comment type="caution">
    <text evidence="6">The sequence shown here is derived from an EMBL/GenBank/DDBJ whole genome shotgun (WGS) entry which is preliminary data.</text>
</comment>
<dbReference type="EMBL" id="SZQA01000046">
    <property type="protein sequence ID" value="TKK81211.1"/>
    <property type="molecule type" value="Genomic_DNA"/>
</dbReference>
<dbReference type="PANTHER" id="PTHR44846:SF1">
    <property type="entry name" value="MANNOSYL-D-GLYCERATE TRANSPORT_METABOLISM SYSTEM REPRESSOR MNGR-RELATED"/>
    <property type="match status" value="1"/>
</dbReference>
<dbReference type="GO" id="GO:0003677">
    <property type="term" value="F:DNA binding"/>
    <property type="evidence" value="ECO:0007669"/>
    <property type="project" value="UniProtKB-KW"/>
</dbReference>
<feature type="compositionally biased region" description="Polar residues" evidence="4">
    <location>
        <begin position="160"/>
        <end position="169"/>
    </location>
</feature>
<dbReference type="SMART" id="SM00345">
    <property type="entry name" value="HTH_GNTR"/>
    <property type="match status" value="2"/>
</dbReference>
<organism evidence="6 7">
    <name type="scientific">Herbidospora galbida</name>
    <dbReference type="NCBI Taxonomy" id="2575442"/>
    <lineage>
        <taxon>Bacteria</taxon>
        <taxon>Bacillati</taxon>
        <taxon>Actinomycetota</taxon>
        <taxon>Actinomycetes</taxon>
        <taxon>Streptosporangiales</taxon>
        <taxon>Streptosporangiaceae</taxon>
        <taxon>Herbidospora</taxon>
    </lineage>
</organism>
<protein>
    <submittedName>
        <fullName evidence="6">GntR family transcriptional regulator</fullName>
    </submittedName>
</protein>
<dbReference type="GO" id="GO:0045892">
    <property type="term" value="P:negative regulation of DNA-templated transcription"/>
    <property type="evidence" value="ECO:0007669"/>
    <property type="project" value="TreeGrafter"/>
</dbReference>
<evidence type="ECO:0000256" key="4">
    <source>
        <dbReference type="SAM" id="MobiDB-lite"/>
    </source>
</evidence>
<feature type="domain" description="HTH gntR-type" evidence="5">
    <location>
        <begin position="8"/>
        <end position="76"/>
    </location>
</feature>
<evidence type="ECO:0000313" key="6">
    <source>
        <dbReference type="EMBL" id="TKK81211.1"/>
    </source>
</evidence>
<evidence type="ECO:0000259" key="5">
    <source>
        <dbReference type="PROSITE" id="PS50949"/>
    </source>
</evidence>
<dbReference type="OrthoDB" id="4338617at2"/>
<dbReference type="RefSeq" id="WP_137251102.1">
    <property type="nucleotide sequence ID" value="NZ_SZQA01000046.1"/>
</dbReference>
<dbReference type="PANTHER" id="PTHR44846">
    <property type="entry name" value="MANNOSYL-D-GLYCERATE TRANSPORT/METABOLISM SYSTEM REPRESSOR MNGR-RELATED"/>
    <property type="match status" value="1"/>
</dbReference>
<dbReference type="InterPro" id="IPR050679">
    <property type="entry name" value="Bact_HTH_transcr_reg"/>
</dbReference>
<dbReference type="CDD" id="cd07377">
    <property type="entry name" value="WHTH_GntR"/>
    <property type="match status" value="2"/>
</dbReference>
<feature type="domain" description="HTH gntR-type" evidence="5">
    <location>
        <begin position="83"/>
        <end position="151"/>
    </location>
</feature>
<dbReference type="Gene3D" id="1.10.10.10">
    <property type="entry name" value="Winged helix-like DNA-binding domain superfamily/Winged helix DNA-binding domain"/>
    <property type="match status" value="2"/>
</dbReference>
<dbReference type="GO" id="GO:0003700">
    <property type="term" value="F:DNA-binding transcription factor activity"/>
    <property type="evidence" value="ECO:0007669"/>
    <property type="project" value="InterPro"/>
</dbReference>
<dbReference type="Proteomes" id="UP000308705">
    <property type="component" value="Unassembled WGS sequence"/>
</dbReference>
<keyword evidence="7" id="KW-1185">Reference proteome</keyword>
<keyword evidence="2" id="KW-0238">DNA-binding</keyword>
<keyword evidence="3" id="KW-0804">Transcription</keyword>
<feature type="region of interest" description="Disordered" evidence="4">
    <location>
        <begin position="150"/>
        <end position="169"/>
    </location>
</feature>
<evidence type="ECO:0000256" key="2">
    <source>
        <dbReference type="ARBA" id="ARBA00023125"/>
    </source>
</evidence>
<name>A0A4U3LYD7_9ACTN</name>
<dbReference type="AlphaFoldDB" id="A0A4U3LYD7"/>
<dbReference type="InterPro" id="IPR000524">
    <property type="entry name" value="Tscrpt_reg_HTH_GntR"/>
</dbReference>
<dbReference type="PRINTS" id="PR00035">
    <property type="entry name" value="HTHGNTR"/>
</dbReference>
<keyword evidence="1" id="KW-0805">Transcription regulation</keyword>
<evidence type="ECO:0000313" key="7">
    <source>
        <dbReference type="Proteomes" id="UP000308705"/>
    </source>
</evidence>
<sequence>MLDREGPVPVYKQIAEELRRKIAEGELSPGDAIPSEAELEAEYNVARMTARRVARELRDQGLAYTIQGEGTFVGTPDTPRSELPVYQQIAKLLSEKIRSGEFPANRALPSEKALMAEHGVAKATVRQAIATLRKQGYVFTVPYRGTYATAREKWPKSKRSTPASRQNGL</sequence>
<proteinExistence type="predicted"/>
<dbReference type="PROSITE" id="PS50949">
    <property type="entry name" value="HTH_GNTR"/>
    <property type="match status" value="2"/>
</dbReference>
<evidence type="ECO:0000256" key="1">
    <source>
        <dbReference type="ARBA" id="ARBA00023015"/>
    </source>
</evidence>
<dbReference type="InterPro" id="IPR036390">
    <property type="entry name" value="WH_DNA-bd_sf"/>
</dbReference>
<dbReference type="SUPFAM" id="SSF46785">
    <property type="entry name" value="Winged helix' DNA-binding domain"/>
    <property type="match status" value="2"/>
</dbReference>
<dbReference type="InterPro" id="IPR036388">
    <property type="entry name" value="WH-like_DNA-bd_sf"/>
</dbReference>
<accession>A0A4U3LYD7</accession>
<dbReference type="Pfam" id="PF00392">
    <property type="entry name" value="GntR"/>
    <property type="match status" value="2"/>
</dbReference>
<evidence type="ECO:0000256" key="3">
    <source>
        <dbReference type="ARBA" id="ARBA00023163"/>
    </source>
</evidence>
<reference evidence="6 7" key="1">
    <citation type="submission" date="2019-04" db="EMBL/GenBank/DDBJ databases">
        <title>Herbidospora sp. NEAU-GS14.nov., a novel actinomycete isolated from soil.</title>
        <authorList>
            <person name="Han L."/>
        </authorList>
    </citation>
    <scope>NUCLEOTIDE SEQUENCE [LARGE SCALE GENOMIC DNA]</scope>
    <source>
        <strain evidence="6 7">NEAU-GS14</strain>
    </source>
</reference>